<dbReference type="Pfam" id="PF14397">
    <property type="entry name" value="ATPgrasp_ST"/>
    <property type="match status" value="1"/>
</dbReference>
<reference evidence="2" key="2">
    <citation type="submission" date="2020-03" db="EMBL/GenBank/DDBJ databases">
        <title>Flavobacteriaceae bacterium strain TP-CH-4, a member of the family Flavobacteriaceae isolated from a deep-sea seamount.</title>
        <authorList>
            <person name="Zhang D.-C."/>
        </authorList>
    </citation>
    <scope>NUCLEOTIDE SEQUENCE</scope>
    <source>
        <strain evidence="2">TP-CH-4</strain>
    </source>
</reference>
<dbReference type="EMBL" id="VIKU02000010">
    <property type="protein sequence ID" value="NHF61538.1"/>
    <property type="molecule type" value="Genomic_DNA"/>
</dbReference>
<keyword evidence="3" id="KW-1185">Reference proteome</keyword>
<evidence type="ECO:0000313" key="3">
    <source>
        <dbReference type="Proteomes" id="UP000707206"/>
    </source>
</evidence>
<dbReference type="AlphaFoldDB" id="A0A967AWM1"/>
<sequence>MKILSLLLYLSLRIYKKTTRISHNITWKNKIKKLIAAKGTKKLTNTEIEEIHLYFNGYDLQNISTQWHQFYSNCNGKFSAAYLPENIFYIEMEPRLNRVSYFPSLTDKNLLEKLFPTVQQPETVVKNINGCFYGNGQVIELETALSLCDIGKRLIIKPTLESGGGKNVSLFTSDNGITDAGQRLKQLFAEYGKDFIVQKVVPQHEVLKALNPSSLNTLRIMTYLEDGAVHILSTIVRIGRKGSYTDNGTTGGISCGIQNNGQFNDVGYQLSGDRFYETDSGIRFKDMKLSFMKKISSTVVKLHHEAPFFKLISWDLAIDESEQIVLIEYNVMGQGINSHQLNNGPVLAPLLKTLRT</sequence>
<dbReference type="SUPFAM" id="SSF56059">
    <property type="entry name" value="Glutathione synthetase ATP-binding domain-like"/>
    <property type="match status" value="1"/>
</dbReference>
<evidence type="ECO:0000313" key="2">
    <source>
        <dbReference type="EMBL" id="NHF61538.1"/>
    </source>
</evidence>
<dbReference type="RefSeq" id="WP_152576035.1">
    <property type="nucleotide sequence ID" value="NZ_VIKU02000010.1"/>
</dbReference>
<gene>
    <name evidence="2" type="ORF">FK220_019455</name>
</gene>
<organism evidence="2 3">
    <name type="scientific">Pelagihabitans pacificus</name>
    <dbReference type="NCBI Taxonomy" id="2696054"/>
    <lineage>
        <taxon>Bacteria</taxon>
        <taxon>Pseudomonadati</taxon>
        <taxon>Bacteroidota</taxon>
        <taxon>Flavobacteriia</taxon>
        <taxon>Flavobacteriales</taxon>
        <taxon>Flavobacteriaceae</taxon>
        <taxon>Pelagihabitans</taxon>
    </lineage>
</organism>
<protein>
    <recommendedName>
        <fullName evidence="1">Alpha-L-glutamate ligase-related protein ATP-grasp domain-containing protein</fullName>
    </recommendedName>
</protein>
<name>A0A967AWM1_9FLAO</name>
<dbReference type="Proteomes" id="UP000707206">
    <property type="component" value="Unassembled WGS sequence"/>
</dbReference>
<evidence type="ECO:0000259" key="1">
    <source>
        <dbReference type="Pfam" id="PF14397"/>
    </source>
</evidence>
<proteinExistence type="predicted"/>
<dbReference type="InterPro" id="IPR039523">
    <property type="entry name" value="RimK-rel_E_lig_ATP-grasp"/>
</dbReference>
<accession>A0A967AWM1</accession>
<comment type="caution">
    <text evidence="2">The sequence shown here is derived from an EMBL/GenBank/DDBJ whole genome shotgun (WGS) entry which is preliminary data.</text>
</comment>
<feature type="domain" description="Alpha-L-glutamate ligase-related protein ATP-grasp" evidence="1">
    <location>
        <begin position="91"/>
        <end position="353"/>
    </location>
</feature>
<reference evidence="2" key="1">
    <citation type="submission" date="2019-07" db="EMBL/GenBank/DDBJ databases">
        <authorList>
            <person name="De-Chao Zhang Q."/>
        </authorList>
    </citation>
    <scope>NUCLEOTIDE SEQUENCE</scope>
    <source>
        <strain evidence="2">TP-CH-4</strain>
    </source>
</reference>